<evidence type="ECO:0000313" key="2">
    <source>
        <dbReference type="EMBL" id="JAP77937.1"/>
    </source>
</evidence>
<dbReference type="AlphaFoldDB" id="A0A131YG67"/>
<accession>A0A131YG67</accession>
<feature type="signal peptide" evidence="1">
    <location>
        <begin position="1"/>
        <end position="30"/>
    </location>
</feature>
<name>A0A131YG67_RHIAP</name>
<feature type="chain" id="PRO_5007285127" evidence="1">
    <location>
        <begin position="31"/>
        <end position="208"/>
    </location>
</feature>
<proteinExistence type="predicted"/>
<sequence length="208" mass="24641">MLPRRYTMAESRIHLLLLVGLLFAREWCNADQNTSERRDIVKFLDTSELIWTVYTTKPSLPCKVDQKTFLNATIITFQRSHYSKRIGNWTYKHLQGAFGYWLPTQRKYYDAINISRVGEASSWTTEEALYYQNEDNTCGVFLTTYRGKSINIYTAELRMKNSSLEKSPSQDCMQKFNESRWRKKFYKLYSPDCQKKVEQHSWVFSTSP</sequence>
<dbReference type="Gene3D" id="2.40.128.20">
    <property type="match status" value="1"/>
</dbReference>
<keyword evidence="1" id="KW-0732">Signal</keyword>
<dbReference type="InterPro" id="IPR012674">
    <property type="entry name" value="Calycin"/>
</dbReference>
<reference evidence="2" key="1">
    <citation type="journal article" date="2016" name="Ticks Tick Borne Dis.">
        <title>De novo assembly and annotation of the salivary gland transcriptome of Rhipicephalus appendiculatus male and female ticks during blood feeding.</title>
        <authorList>
            <person name="de Castro M.H."/>
            <person name="de Klerk D."/>
            <person name="Pienaar R."/>
            <person name="Latif A.A."/>
            <person name="Rees D.J."/>
            <person name="Mans B.J."/>
        </authorList>
    </citation>
    <scope>NUCLEOTIDE SEQUENCE</scope>
    <source>
        <tissue evidence="2">Salivary glands</tissue>
    </source>
</reference>
<organism evidence="2">
    <name type="scientific">Rhipicephalus appendiculatus</name>
    <name type="common">Brown ear tick</name>
    <dbReference type="NCBI Taxonomy" id="34631"/>
    <lineage>
        <taxon>Eukaryota</taxon>
        <taxon>Metazoa</taxon>
        <taxon>Ecdysozoa</taxon>
        <taxon>Arthropoda</taxon>
        <taxon>Chelicerata</taxon>
        <taxon>Arachnida</taxon>
        <taxon>Acari</taxon>
        <taxon>Parasitiformes</taxon>
        <taxon>Ixodida</taxon>
        <taxon>Ixodoidea</taxon>
        <taxon>Ixodidae</taxon>
        <taxon>Rhipicephalinae</taxon>
        <taxon>Rhipicephalus</taxon>
        <taxon>Rhipicephalus</taxon>
    </lineage>
</organism>
<protein>
    <submittedName>
        <fullName evidence="2">Lipocalin</fullName>
    </submittedName>
</protein>
<evidence type="ECO:0000256" key="1">
    <source>
        <dbReference type="SAM" id="SignalP"/>
    </source>
</evidence>
<dbReference type="EMBL" id="GEDV01010620">
    <property type="protein sequence ID" value="JAP77937.1"/>
    <property type="molecule type" value="Transcribed_RNA"/>
</dbReference>